<feature type="domain" description="Xylose isomerase-like TIM barrel" evidence="2">
    <location>
        <begin position="59"/>
        <end position="224"/>
    </location>
</feature>
<dbReference type="Proteomes" id="UP001449657">
    <property type="component" value="Chromosome"/>
</dbReference>
<feature type="signal peptide" evidence="1">
    <location>
        <begin position="1"/>
        <end position="30"/>
    </location>
</feature>
<dbReference type="InterPro" id="IPR036237">
    <property type="entry name" value="Xyl_isomerase-like_sf"/>
</dbReference>
<dbReference type="Pfam" id="PF01261">
    <property type="entry name" value="AP_endonuc_2"/>
    <property type="match status" value="1"/>
</dbReference>
<evidence type="ECO:0000259" key="2">
    <source>
        <dbReference type="Pfam" id="PF01261"/>
    </source>
</evidence>
<evidence type="ECO:0000313" key="3">
    <source>
        <dbReference type="EMBL" id="WZN47954.1"/>
    </source>
</evidence>
<protein>
    <submittedName>
        <fullName evidence="3">TIM barrel protein</fullName>
    </submittedName>
</protein>
<keyword evidence="1" id="KW-0732">Signal</keyword>
<gene>
    <name evidence="3" type="ORF">WJU22_07160</name>
</gene>
<dbReference type="EMBL" id="CP150096">
    <property type="protein sequence ID" value="WZN47954.1"/>
    <property type="molecule type" value="Genomic_DNA"/>
</dbReference>
<dbReference type="NCBIfam" id="TIGR01409">
    <property type="entry name" value="TAT_signal_seq"/>
    <property type="match status" value="1"/>
</dbReference>
<evidence type="ECO:0000313" key="4">
    <source>
        <dbReference type="Proteomes" id="UP001449657"/>
    </source>
</evidence>
<dbReference type="Gene3D" id="3.20.20.150">
    <property type="entry name" value="Divalent-metal-dependent TIM barrel enzymes"/>
    <property type="match status" value="1"/>
</dbReference>
<dbReference type="PROSITE" id="PS51318">
    <property type="entry name" value="TAT"/>
    <property type="match status" value="1"/>
</dbReference>
<reference evidence="3 4" key="1">
    <citation type="submission" date="2024-03" db="EMBL/GenBank/DDBJ databases">
        <title>Chitinophaga caseinilytica sp. nov., a casein hydrolysing bacterium isolated from forest soil.</title>
        <authorList>
            <person name="Lee D.S."/>
            <person name="Han D.M."/>
            <person name="Baek J.H."/>
            <person name="Choi D.G."/>
            <person name="Jeon J.H."/>
            <person name="Jeon C.O."/>
        </authorList>
    </citation>
    <scope>NUCLEOTIDE SEQUENCE [LARGE SCALE GENOMIC DNA]</scope>
    <source>
        <strain evidence="3 4">KACC 19118</strain>
    </source>
</reference>
<dbReference type="InterPro" id="IPR006311">
    <property type="entry name" value="TAT_signal"/>
</dbReference>
<dbReference type="InterPro" id="IPR013022">
    <property type="entry name" value="Xyl_isomerase-like_TIM-brl"/>
</dbReference>
<organism evidence="3 4">
    <name type="scientific">Chitinophaga caseinilytica</name>
    <dbReference type="NCBI Taxonomy" id="2267521"/>
    <lineage>
        <taxon>Bacteria</taxon>
        <taxon>Pseudomonadati</taxon>
        <taxon>Bacteroidota</taxon>
        <taxon>Chitinophagia</taxon>
        <taxon>Chitinophagales</taxon>
        <taxon>Chitinophagaceae</taxon>
        <taxon>Chitinophaga</taxon>
    </lineage>
</organism>
<name>A0ABZ2Z844_9BACT</name>
<accession>A0ABZ2Z844</accession>
<dbReference type="InterPro" id="IPR019546">
    <property type="entry name" value="TAT_signal_bac_arc"/>
</dbReference>
<dbReference type="SUPFAM" id="SSF51658">
    <property type="entry name" value="Xylose isomerase-like"/>
    <property type="match status" value="1"/>
</dbReference>
<sequence length="309" mass="34435">MKQNINRRNFLQRTAALGGGALLSQLPAVAAMPAAKAGFKLVVLATDWGFPGNRDALCKKAKEAGYDGIEVWWPGSVEAQNEIFDAVEKYGLEVGFLASGGSNEFNAHAKSFEATLLAATGNKRKKPLYVNCHSGRDYYTEEQNGKLIDITTKVSKSSGIPIYHETHRARMMFAAHICRRFIETKPDLRLTLDISHWCNVHESFLGDQAETVALALQRVGHIHARIGHPEGPQVNDPRAPEWEHAVKAHFAWWDEVAKMKRAKGEVMTVLTEFGPADYMPTLPYTRQPLADQWGINVHMKDLLKARYGA</sequence>
<proteinExistence type="predicted"/>
<dbReference type="RefSeq" id="WP_341842561.1">
    <property type="nucleotide sequence ID" value="NZ_CP149792.1"/>
</dbReference>
<evidence type="ECO:0000256" key="1">
    <source>
        <dbReference type="SAM" id="SignalP"/>
    </source>
</evidence>
<keyword evidence="4" id="KW-1185">Reference proteome</keyword>
<feature type="chain" id="PRO_5047550750" evidence="1">
    <location>
        <begin position="31"/>
        <end position="309"/>
    </location>
</feature>